<dbReference type="OrthoDB" id="1917519at2759"/>
<dbReference type="PROSITE" id="PS51269">
    <property type="entry name" value="COMM"/>
    <property type="match status" value="1"/>
</dbReference>
<dbReference type="InterPro" id="IPR017920">
    <property type="entry name" value="COMM"/>
</dbReference>
<keyword evidence="5" id="KW-1185">Reference proteome</keyword>
<evidence type="ECO:0000256" key="2">
    <source>
        <dbReference type="ARBA" id="ARBA00093469"/>
    </source>
</evidence>
<protein>
    <recommendedName>
        <fullName evidence="1">COMM domain-containing protein 3</fullName>
    </recommendedName>
</protein>
<dbReference type="PANTHER" id="PTHR31159:SF1">
    <property type="entry name" value="COMM DOMAIN-CONTAINING PROTEIN 3"/>
    <property type="match status" value="1"/>
</dbReference>
<dbReference type="Pfam" id="PF07258">
    <property type="entry name" value="COMM_domain"/>
    <property type="match status" value="1"/>
</dbReference>
<dbReference type="InterPro" id="IPR037355">
    <property type="entry name" value="COMMD3"/>
</dbReference>
<reference evidence="4" key="1">
    <citation type="submission" date="2022-01" db="EMBL/GenBank/DDBJ databases">
        <authorList>
            <person name="King R."/>
        </authorList>
    </citation>
    <scope>NUCLEOTIDE SEQUENCE</scope>
</reference>
<feature type="domain" description="COMM" evidence="3">
    <location>
        <begin position="123"/>
        <end position="196"/>
    </location>
</feature>
<proteinExistence type="inferred from homology"/>
<evidence type="ECO:0000256" key="1">
    <source>
        <dbReference type="ARBA" id="ARBA00016548"/>
    </source>
</evidence>
<dbReference type="Proteomes" id="UP001152798">
    <property type="component" value="Chromosome 4"/>
</dbReference>
<evidence type="ECO:0000259" key="3">
    <source>
        <dbReference type="PROSITE" id="PS51269"/>
    </source>
</evidence>
<organism evidence="4 5">
    <name type="scientific">Nezara viridula</name>
    <name type="common">Southern green stink bug</name>
    <name type="synonym">Cimex viridulus</name>
    <dbReference type="NCBI Taxonomy" id="85310"/>
    <lineage>
        <taxon>Eukaryota</taxon>
        <taxon>Metazoa</taxon>
        <taxon>Ecdysozoa</taxon>
        <taxon>Arthropoda</taxon>
        <taxon>Hexapoda</taxon>
        <taxon>Insecta</taxon>
        <taxon>Pterygota</taxon>
        <taxon>Neoptera</taxon>
        <taxon>Paraneoptera</taxon>
        <taxon>Hemiptera</taxon>
        <taxon>Heteroptera</taxon>
        <taxon>Panheteroptera</taxon>
        <taxon>Pentatomomorpha</taxon>
        <taxon>Pentatomoidea</taxon>
        <taxon>Pentatomidae</taxon>
        <taxon>Pentatominae</taxon>
        <taxon>Nezara</taxon>
    </lineage>
</organism>
<dbReference type="PANTHER" id="PTHR31159">
    <property type="entry name" value="COMM DOMAIN-CONTAINING PROTEIN 3"/>
    <property type="match status" value="1"/>
</dbReference>
<dbReference type="GO" id="GO:0006814">
    <property type="term" value="P:sodium ion transport"/>
    <property type="evidence" value="ECO:0007669"/>
    <property type="project" value="InterPro"/>
</dbReference>
<dbReference type="AlphaFoldDB" id="A0A9P0HBK2"/>
<gene>
    <name evidence="4" type="ORF">NEZAVI_LOCUS8511</name>
</gene>
<accession>A0A9P0HBK2</accession>
<sequence length="200" mass="22761">MELSNEISFGLKRLANTSIVNDEYFDKLIVEISLYLENPLSNQHTVGIPNTAPRIDALKESYAALVVFFIESMRRNIDIESLKSVLSGHKLNDRRTERILELYVKHKNGMQNALQQFNSDPPNLLGVSWKLNYCVKSSFSDFEGKCLYFIELQVDKKNHVSETKDCDVIKFACTVQQLQSLVASLRAAVRQLESISNVSK</sequence>
<name>A0A9P0HBK2_NEZVI</name>
<comment type="similarity">
    <text evidence="2">Belongs to the COMM domain-containing protein 3 family.</text>
</comment>
<evidence type="ECO:0000313" key="4">
    <source>
        <dbReference type="EMBL" id="CAH1398960.1"/>
    </source>
</evidence>
<dbReference type="EMBL" id="OV725080">
    <property type="protein sequence ID" value="CAH1398960.1"/>
    <property type="molecule type" value="Genomic_DNA"/>
</dbReference>
<evidence type="ECO:0000313" key="5">
    <source>
        <dbReference type="Proteomes" id="UP001152798"/>
    </source>
</evidence>